<dbReference type="Gene3D" id="3.40.1530.20">
    <property type="entry name" value="Protein of unknown function (DUF1491)"/>
    <property type="match status" value="1"/>
</dbReference>
<accession>A0A516H6C5</accession>
<sequence length="111" mass="12072">MTEARLKARLLVQAILRRYDLEAIPAYIRRKGDPDSGTVLLKIALGPQTAILLAQARNAEGVAGWLQLGNGPINEADAETAIEKAAKRDPDVYVIEVEDARGRILVEGILL</sequence>
<dbReference type="Pfam" id="PF07372">
    <property type="entry name" value="DUF1491"/>
    <property type="match status" value="1"/>
</dbReference>
<dbReference type="OrthoDB" id="9809136at2"/>
<evidence type="ECO:0000313" key="1">
    <source>
        <dbReference type="EMBL" id="QDO99317.1"/>
    </source>
</evidence>
<dbReference type="KEGG" id="fer:FNB15_19445"/>
<reference evidence="1 2" key="1">
    <citation type="submission" date="2019-07" db="EMBL/GenBank/DDBJ databases">
        <title>Genome sequencing for Ferrovibrio sp. K5.</title>
        <authorList>
            <person name="Park S.-J."/>
        </authorList>
    </citation>
    <scope>NUCLEOTIDE SEQUENCE [LARGE SCALE GENOMIC DNA]</scope>
    <source>
        <strain evidence="1 2">K5</strain>
    </source>
</reference>
<dbReference type="AlphaFoldDB" id="A0A516H6C5"/>
<dbReference type="EMBL" id="CP041636">
    <property type="protein sequence ID" value="QDO99317.1"/>
    <property type="molecule type" value="Genomic_DNA"/>
</dbReference>
<keyword evidence="2" id="KW-1185">Reference proteome</keyword>
<dbReference type="RefSeq" id="WP_144258313.1">
    <property type="nucleotide sequence ID" value="NZ_CP041636.1"/>
</dbReference>
<gene>
    <name evidence="1" type="ORF">FNB15_19445</name>
</gene>
<dbReference type="InterPro" id="IPR009964">
    <property type="entry name" value="DUF1491"/>
</dbReference>
<dbReference type="Proteomes" id="UP000317496">
    <property type="component" value="Chromosome"/>
</dbReference>
<protein>
    <submittedName>
        <fullName evidence="1">DUF1491 family protein</fullName>
    </submittedName>
</protein>
<proteinExistence type="predicted"/>
<organism evidence="1 2">
    <name type="scientific">Ferrovibrio terrae</name>
    <dbReference type="NCBI Taxonomy" id="2594003"/>
    <lineage>
        <taxon>Bacteria</taxon>
        <taxon>Pseudomonadati</taxon>
        <taxon>Pseudomonadota</taxon>
        <taxon>Alphaproteobacteria</taxon>
        <taxon>Rhodospirillales</taxon>
        <taxon>Rhodospirillaceae</taxon>
        <taxon>Ferrovibrio</taxon>
    </lineage>
</organism>
<evidence type="ECO:0000313" key="2">
    <source>
        <dbReference type="Proteomes" id="UP000317496"/>
    </source>
</evidence>
<name>A0A516H6C5_9PROT</name>